<evidence type="ECO:0000256" key="4">
    <source>
        <dbReference type="SAM" id="MobiDB-lite"/>
    </source>
</evidence>
<keyword evidence="3" id="KW-0687">Ribonucleoprotein</keyword>
<dbReference type="Pfam" id="PF20153">
    <property type="entry name" value="DUF6535"/>
    <property type="match status" value="1"/>
</dbReference>
<keyword evidence="2" id="KW-0689">Ribosomal protein</keyword>
<protein>
    <submittedName>
        <fullName evidence="8">Ribonuclease</fullName>
    </submittedName>
</protein>
<dbReference type="Proteomes" id="UP000383932">
    <property type="component" value="Unassembled WGS sequence"/>
</dbReference>
<comment type="similarity">
    <text evidence="1">Belongs to the eukaryotic ribosomal protein eL28 family.</text>
</comment>
<feature type="domain" description="DUF6535" evidence="7">
    <location>
        <begin position="115"/>
        <end position="293"/>
    </location>
</feature>
<evidence type="ECO:0000259" key="7">
    <source>
        <dbReference type="Pfam" id="PF20153"/>
    </source>
</evidence>
<keyword evidence="5" id="KW-0812">Transmembrane</keyword>
<accession>A0A5N5QF41</accession>
<feature type="transmembrane region" description="Helical" evidence="5">
    <location>
        <begin position="271"/>
        <end position="294"/>
    </location>
</feature>
<proteinExistence type="inferred from homology"/>
<dbReference type="InterPro" id="IPR029004">
    <property type="entry name" value="Ribosomal_eL28/Mak16"/>
</dbReference>
<evidence type="ECO:0000313" key="8">
    <source>
        <dbReference type="EMBL" id="KAB5590091.1"/>
    </source>
</evidence>
<dbReference type="InterPro" id="IPR045338">
    <property type="entry name" value="DUF6535"/>
</dbReference>
<keyword evidence="5" id="KW-0472">Membrane</keyword>
<keyword evidence="9" id="KW-1185">Reference proteome</keyword>
<feature type="compositionally biased region" description="Basic residues" evidence="4">
    <location>
        <begin position="1536"/>
        <end position="1555"/>
    </location>
</feature>
<feature type="transmembrane region" description="Helical" evidence="5">
    <location>
        <begin position="210"/>
        <end position="233"/>
    </location>
</feature>
<gene>
    <name evidence="8" type="ORF">CTheo_6458</name>
</gene>
<dbReference type="PANTHER" id="PTHR10544">
    <property type="entry name" value="60S RIBOSOMAL PROTEIN L28"/>
    <property type="match status" value="1"/>
</dbReference>
<dbReference type="GO" id="GO:0005840">
    <property type="term" value="C:ribosome"/>
    <property type="evidence" value="ECO:0007669"/>
    <property type="project" value="UniProtKB-KW"/>
</dbReference>
<comment type="caution">
    <text evidence="8">The sequence shown here is derived from an EMBL/GenBank/DDBJ whole genome shotgun (WGS) entry which is preliminary data.</text>
</comment>
<dbReference type="GO" id="GO:0003735">
    <property type="term" value="F:structural constituent of ribosome"/>
    <property type="evidence" value="ECO:0007669"/>
    <property type="project" value="InterPro"/>
</dbReference>
<feature type="region of interest" description="Disordered" evidence="4">
    <location>
        <begin position="1681"/>
        <end position="1703"/>
    </location>
</feature>
<evidence type="ECO:0000313" key="9">
    <source>
        <dbReference type="Proteomes" id="UP000383932"/>
    </source>
</evidence>
<dbReference type="Gene3D" id="3.30.390.110">
    <property type="match status" value="1"/>
</dbReference>
<evidence type="ECO:0000256" key="2">
    <source>
        <dbReference type="ARBA" id="ARBA00022980"/>
    </source>
</evidence>
<dbReference type="GO" id="GO:0006412">
    <property type="term" value="P:translation"/>
    <property type="evidence" value="ECO:0007669"/>
    <property type="project" value="InterPro"/>
</dbReference>
<feature type="region of interest" description="Disordered" evidence="4">
    <location>
        <begin position="1532"/>
        <end position="1555"/>
    </location>
</feature>
<feature type="transmembrane region" description="Helical" evidence="5">
    <location>
        <begin position="300"/>
        <end position="325"/>
    </location>
</feature>
<dbReference type="OrthoDB" id="338850at2759"/>
<evidence type="ECO:0000256" key="1">
    <source>
        <dbReference type="ARBA" id="ARBA00007926"/>
    </source>
</evidence>
<feature type="transmembrane region" description="Helical" evidence="5">
    <location>
        <begin position="137"/>
        <end position="156"/>
    </location>
</feature>
<evidence type="ECO:0000259" key="6">
    <source>
        <dbReference type="Pfam" id="PF01778"/>
    </source>
</evidence>
<evidence type="ECO:0000256" key="5">
    <source>
        <dbReference type="SAM" id="Phobius"/>
    </source>
</evidence>
<reference evidence="8 9" key="1">
    <citation type="journal article" date="2019" name="Fungal Biol. Biotechnol.">
        <title>Draft genome sequence of fastidious pathogen Ceratobasidium theobromae, which causes vascular-streak dieback in Theobroma cacao.</title>
        <authorList>
            <person name="Ali S.S."/>
            <person name="Asman A."/>
            <person name="Shao J."/>
            <person name="Firmansyah A.P."/>
            <person name="Susilo A.W."/>
            <person name="Rosmana A."/>
            <person name="McMahon P."/>
            <person name="Junaid M."/>
            <person name="Guest D."/>
            <person name="Kheng T.Y."/>
            <person name="Meinhardt L.W."/>
            <person name="Bailey B.A."/>
        </authorList>
    </citation>
    <scope>NUCLEOTIDE SEQUENCE [LARGE SCALE GENOMIC DNA]</scope>
    <source>
        <strain evidence="8 9">CT2</strain>
    </source>
</reference>
<evidence type="ECO:0000256" key="3">
    <source>
        <dbReference type="ARBA" id="ARBA00023274"/>
    </source>
</evidence>
<sequence>MTRALSLMEHRKHYLCGAFDVSAFPSITAPAHGIQRICRSRTRSESGEEAQDPAPAFQEADTSDKMDGQELPARGGHTGDPPKQSASGFVGLATNSPQADFDEYGAELGQDAKVWKTYVKEADGIDMELVDGWNKSLDVTLIFAALFSAICTAFLIESSKRLEKDPAETSAQNLELISQTLLAIANGSQLSNNPTSNVPTNGFAPSRTDVLINALWFLSLALSVAVSLVAMLAKEWCYIFMSSRTGQPYFQAMRRQQRWEGLVHWKMPQMLVFLPSLIHLALLLFAIGLCIRLLDVHLGVAIPVLIVTAGAVFVYAASSILPLIYEGCPYSSAFSRSVKAFLTALEPKNGNRGDDIVEESQTGSRALAWMIETCENPRSVDVALQAIAGATPGFPTQPLEKSEANKMICKRLTAGSSYATNYERIFELYARALAFLRSTPSDSAATIDQASELRRKIRNLQTSTEKEVANILTAEEFTPSKDNLIALRTGSTTASYCLQALSHGTQIHKQTIQLIDSAIELLEKHERDQITLHPAARLSLVIGTAMLLSCAVAHADPPAAARIAMRLIPKQGRMRKESLGLLLAAFAFSRADQPGGTLPPPLTPAARAERAIEVITAHGAKLELLPTESTEVLIALGLLELFSNSESYKLVDEDVEAIGLTFIPPQPTAVRIHTLPEDFRVHPYVTNILIPSPSAIDKLSKIFNTKASADAYVLILNGTYNSIPSEHEHIFPFVAAYIYQQPASSPPPNAAQELISSLPLPLRFPCNDPNQKCDSVLDLTRSIVGFLENFSCSRITKPEAHLKLGLGTALLILHLFAHDDAPTTARLLLRLASFQGICDQCFGLILMTFAILKGNYPYLIPPGQASAEIRTSWIIASMRLYAELGSTPDNTVSSMRTLGLLELLTNFEVYNLSHEDLGNISSALIRYPNRRAGAFETLTILPPTFDTLQHTLDAWANPSATNNLCIALENEPIANAYIVALNYLYFETPSSPVELHAFAVAYIYQQAALGRTCPPAEELISKLPLSSQPNELAEPHDTVLRLAGSIADSLVKHGCKPGHISNSEIHFALAAKSATLLSYLFAHSDPPSAARLILRLISTREICASCLGLLLVTFGFSRGEYPSSTHSDPPRAAGPTERVVQIIQDYVTTPTNLTEDTLKTMRALGLLELLSKSDLYSPTDTDFKVMSLAFTSLLGITPHTISTLELGFNISRYALDVISHNLGRLGDEPHSLFTDDKRSSALTHLVVLHHTYIPLIAGPPPESVYTFVLEWVCQAPPDAYILTLALNLLDRFPVPLPSEILASAFNRRNVIFLLENTRDSYSLDQRLFTRGQMYLVATAAAQWLDSPGEAWRELQISMFGIREGDDPPSEVEVRLCVKILAAEYREMFGYHTPYLHSYFNKLLKTIDDPLAVGSRLGVSTHPTWHFQNVQLAMDYQLELPSSGVKICIRHSTFTSTYHNAAAVMSSDLQWLLVRKYNSFIVKRVPEGPIFSKEPGNIKNVHSRKYSGLISDKTLHISHDDNAISVVARKPQASIHQHSKGQHKATLRPRSGPRRAHGIVASQARLGYRPDLRTVRTTPFMYFDYVISFLGPQRPRTRDPLWNSINVRTRWATSGRCPLGRGHECEIRLGLNDQYSPRLLSLSVPVAVLPAVHRLVDADTYFFAIFFAKQAALQRVTALIRAQQEKQAPPPRKVRGKKAQATED</sequence>
<feature type="domain" description="Ribosomal eL28/Mak16" evidence="6">
    <location>
        <begin position="1468"/>
        <end position="1573"/>
    </location>
</feature>
<dbReference type="InterPro" id="IPR002672">
    <property type="entry name" value="Ribosomal_eL28"/>
</dbReference>
<dbReference type="GO" id="GO:1990904">
    <property type="term" value="C:ribonucleoprotein complex"/>
    <property type="evidence" value="ECO:0007669"/>
    <property type="project" value="UniProtKB-KW"/>
</dbReference>
<dbReference type="Pfam" id="PF01778">
    <property type="entry name" value="Ribosomal_L28e"/>
    <property type="match status" value="1"/>
</dbReference>
<organism evidence="8 9">
    <name type="scientific">Ceratobasidium theobromae</name>
    <dbReference type="NCBI Taxonomy" id="1582974"/>
    <lineage>
        <taxon>Eukaryota</taxon>
        <taxon>Fungi</taxon>
        <taxon>Dikarya</taxon>
        <taxon>Basidiomycota</taxon>
        <taxon>Agaricomycotina</taxon>
        <taxon>Agaricomycetes</taxon>
        <taxon>Cantharellales</taxon>
        <taxon>Ceratobasidiaceae</taxon>
        <taxon>Ceratobasidium</taxon>
    </lineage>
</organism>
<feature type="region of interest" description="Disordered" evidence="4">
    <location>
        <begin position="40"/>
        <end position="92"/>
    </location>
</feature>
<name>A0A5N5QF41_9AGAM</name>
<keyword evidence="5" id="KW-1133">Transmembrane helix</keyword>
<dbReference type="EMBL" id="SSOP01000198">
    <property type="protein sequence ID" value="KAB5590091.1"/>
    <property type="molecule type" value="Genomic_DNA"/>
</dbReference>